<evidence type="ECO:0000313" key="3">
    <source>
        <dbReference type="EMBL" id="PAV21138.1"/>
    </source>
</evidence>
<dbReference type="InterPro" id="IPR023210">
    <property type="entry name" value="NADP_OxRdtase_dom"/>
</dbReference>
<name>A0A286UNH1_9AGAM</name>
<organism evidence="3 4">
    <name type="scientific">Pyrrhoderma noxium</name>
    <dbReference type="NCBI Taxonomy" id="2282107"/>
    <lineage>
        <taxon>Eukaryota</taxon>
        <taxon>Fungi</taxon>
        <taxon>Dikarya</taxon>
        <taxon>Basidiomycota</taxon>
        <taxon>Agaricomycotina</taxon>
        <taxon>Agaricomycetes</taxon>
        <taxon>Hymenochaetales</taxon>
        <taxon>Hymenochaetaceae</taxon>
        <taxon>Pyrrhoderma</taxon>
    </lineage>
</organism>
<dbReference type="InterPro" id="IPR036812">
    <property type="entry name" value="NAD(P)_OxRdtase_dom_sf"/>
</dbReference>
<feature type="compositionally biased region" description="Low complexity" evidence="1">
    <location>
        <begin position="374"/>
        <end position="383"/>
    </location>
</feature>
<dbReference type="Gene3D" id="3.20.20.100">
    <property type="entry name" value="NADP-dependent oxidoreductase domain"/>
    <property type="match status" value="1"/>
</dbReference>
<evidence type="ECO:0000313" key="4">
    <source>
        <dbReference type="Proteomes" id="UP000217199"/>
    </source>
</evidence>
<dbReference type="PANTHER" id="PTHR42686:SF1">
    <property type="entry name" value="GH17980P-RELATED"/>
    <property type="match status" value="1"/>
</dbReference>
<dbReference type="SUPFAM" id="SSF51430">
    <property type="entry name" value="NAD(P)-linked oxidoreductase"/>
    <property type="match status" value="1"/>
</dbReference>
<protein>
    <submittedName>
        <fullName evidence="3">Aldo keto reductase</fullName>
    </submittedName>
</protein>
<dbReference type="InterPro" id="IPR020471">
    <property type="entry name" value="AKR"/>
</dbReference>
<dbReference type="GO" id="GO:0045290">
    <property type="term" value="F:D-arabinose 1-dehydrogenase [NAD(P)+] activity"/>
    <property type="evidence" value="ECO:0007669"/>
    <property type="project" value="TreeGrafter"/>
</dbReference>
<comment type="caution">
    <text evidence="3">The sequence shown here is derived from an EMBL/GenBank/DDBJ whole genome shotgun (WGS) entry which is preliminary data.</text>
</comment>
<dbReference type="GO" id="GO:0005829">
    <property type="term" value="C:cytosol"/>
    <property type="evidence" value="ECO:0007669"/>
    <property type="project" value="TreeGrafter"/>
</dbReference>
<feature type="region of interest" description="Disordered" evidence="1">
    <location>
        <begin position="364"/>
        <end position="451"/>
    </location>
</feature>
<dbReference type="OrthoDB" id="5286008at2759"/>
<dbReference type="EMBL" id="NBII01000003">
    <property type="protein sequence ID" value="PAV21138.1"/>
    <property type="molecule type" value="Genomic_DNA"/>
</dbReference>
<dbReference type="STRING" id="2282107.A0A286UNH1"/>
<dbReference type="InParanoid" id="A0A286UNH1"/>
<dbReference type="AlphaFoldDB" id="A0A286UNH1"/>
<gene>
    <name evidence="3" type="ORF">PNOK_0376500</name>
</gene>
<dbReference type="Pfam" id="PF00248">
    <property type="entry name" value="Aldo_ket_red"/>
    <property type="match status" value="1"/>
</dbReference>
<dbReference type="PANTHER" id="PTHR42686">
    <property type="entry name" value="GH17980P-RELATED"/>
    <property type="match status" value="1"/>
</dbReference>
<keyword evidence="4" id="KW-1185">Reference proteome</keyword>
<proteinExistence type="predicted"/>
<evidence type="ECO:0000256" key="1">
    <source>
        <dbReference type="SAM" id="MobiDB-lite"/>
    </source>
</evidence>
<sequence length="532" mass="56559">MVMPLNSPQPTFLLPPSGEITESPEEVPADGLCLSATGNLQLPPLIFGGASFCNSYNNDSYLESLLPLRTVRTALRYGITAFDTSAYYGPSEIVLGAALKSLESEFPRSSYKLMTKAGRYGIEREDFDYSPATIRKSVERSLSRLHTSYLDVVYLHDVEFVADEVMPRREGDHRPALDTEAALYGLAPGQEAKVWGEGDQRVLNAYAELQKLQSEGVIKHIGITGFPLPTLLRLALLILHTPPYKPIDIILSYSHSNLQNPSFASFAPILRSRAHVSQLVAASPLNMGLLTPRPPVWHPAPEALREAVRRAVGVVAGAKALVEGGKEYGNGVEQEHGKGGGGGWEGGLPDVALGYAMREGALFGHGHGKDDRSSSSSGGKSLDNGGGGSGNNGDEDGKQVINGDRVVDGNGSGIGNENLAQVQTQVETQTQTQTETTRATTNTSTNTGTTGREIPCVVGLSSPAEVHAAVKAWRAVQLLNPSELAKRQEIEKRVVGIFEESGYLGWSWASPSSAPALAPALAPGSGSGSTHN</sequence>
<feature type="domain" description="NADP-dependent oxidoreductase" evidence="2">
    <location>
        <begin position="44"/>
        <end position="292"/>
    </location>
</feature>
<evidence type="ECO:0000259" key="2">
    <source>
        <dbReference type="Pfam" id="PF00248"/>
    </source>
</evidence>
<dbReference type="Proteomes" id="UP000217199">
    <property type="component" value="Unassembled WGS sequence"/>
</dbReference>
<accession>A0A286UNH1</accession>
<reference evidence="3 4" key="1">
    <citation type="journal article" date="2017" name="Mol. Ecol.">
        <title>Comparative and population genomic landscape of Phellinus noxius: A hypervariable fungus causing root rot in trees.</title>
        <authorList>
            <person name="Chung C.L."/>
            <person name="Lee T.J."/>
            <person name="Akiba M."/>
            <person name="Lee H.H."/>
            <person name="Kuo T.H."/>
            <person name="Liu D."/>
            <person name="Ke H.M."/>
            <person name="Yokoi T."/>
            <person name="Roa M.B."/>
            <person name="Lu M.J."/>
            <person name="Chang Y.Y."/>
            <person name="Ann P.J."/>
            <person name="Tsai J.N."/>
            <person name="Chen C.Y."/>
            <person name="Tzean S.S."/>
            <person name="Ota Y."/>
            <person name="Hattori T."/>
            <person name="Sahashi N."/>
            <person name="Liou R.F."/>
            <person name="Kikuchi T."/>
            <person name="Tsai I.J."/>
        </authorList>
    </citation>
    <scope>NUCLEOTIDE SEQUENCE [LARGE SCALE GENOMIC DNA]</scope>
    <source>
        <strain evidence="3 4">FFPRI411160</strain>
    </source>
</reference>
<feature type="compositionally biased region" description="Low complexity" evidence="1">
    <location>
        <begin position="420"/>
        <end position="451"/>
    </location>
</feature>
<dbReference type="GO" id="GO:0070485">
    <property type="term" value="P:dehydro-D-arabinono-1,4-lactone biosynthetic process"/>
    <property type="evidence" value="ECO:0007669"/>
    <property type="project" value="TreeGrafter"/>
</dbReference>